<dbReference type="SUPFAM" id="SSF53335">
    <property type="entry name" value="S-adenosyl-L-methionine-dependent methyltransferases"/>
    <property type="match status" value="1"/>
</dbReference>
<evidence type="ECO:0000313" key="6">
    <source>
        <dbReference type="Proteomes" id="UP000660262"/>
    </source>
</evidence>
<comment type="similarity">
    <text evidence="1">Belongs to the methyltransferase superfamily.</text>
</comment>
<keyword evidence="2" id="KW-0489">Methyltransferase</keyword>
<gene>
    <name evidence="5" type="ORF">PPROV_000359900</name>
</gene>
<dbReference type="GO" id="GO:0008168">
    <property type="term" value="F:methyltransferase activity"/>
    <property type="evidence" value="ECO:0007669"/>
    <property type="project" value="UniProtKB-KW"/>
</dbReference>
<dbReference type="PANTHER" id="PTHR12176">
    <property type="entry name" value="SAM-DEPENDENT METHYLTRANSFERASE SUPERFAMILY PROTEIN"/>
    <property type="match status" value="1"/>
</dbReference>
<feature type="domain" description="Methyltransferase" evidence="4">
    <location>
        <begin position="69"/>
        <end position="138"/>
    </location>
</feature>
<evidence type="ECO:0000256" key="2">
    <source>
        <dbReference type="ARBA" id="ARBA00022603"/>
    </source>
</evidence>
<keyword evidence="3" id="KW-0808">Transferase</keyword>
<dbReference type="InterPro" id="IPR029063">
    <property type="entry name" value="SAM-dependent_MTases_sf"/>
</dbReference>
<dbReference type="InterPro" id="IPR051419">
    <property type="entry name" value="Lys/N-term_MeTrsfase_sf"/>
</dbReference>
<proteinExistence type="inferred from homology"/>
<evidence type="ECO:0000259" key="4">
    <source>
        <dbReference type="Pfam" id="PF13649"/>
    </source>
</evidence>
<evidence type="ECO:0000313" key="5">
    <source>
        <dbReference type="EMBL" id="GHP04847.1"/>
    </source>
</evidence>
<organism evidence="5 6">
    <name type="scientific">Pycnococcus provasolii</name>
    <dbReference type="NCBI Taxonomy" id="41880"/>
    <lineage>
        <taxon>Eukaryota</taxon>
        <taxon>Viridiplantae</taxon>
        <taxon>Chlorophyta</taxon>
        <taxon>Pseudoscourfieldiophyceae</taxon>
        <taxon>Pseudoscourfieldiales</taxon>
        <taxon>Pycnococcaceae</taxon>
        <taxon>Pycnococcus</taxon>
    </lineage>
</organism>
<dbReference type="Gene3D" id="3.40.50.150">
    <property type="entry name" value="Vaccinia Virus protein VP39"/>
    <property type="match status" value="1"/>
</dbReference>
<dbReference type="Pfam" id="PF13649">
    <property type="entry name" value="Methyltransf_25"/>
    <property type="match status" value="1"/>
</dbReference>
<dbReference type="AlphaFoldDB" id="A0A830HIG7"/>
<evidence type="ECO:0000256" key="1">
    <source>
        <dbReference type="ARBA" id="ARBA00008361"/>
    </source>
</evidence>
<dbReference type="CDD" id="cd02440">
    <property type="entry name" value="AdoMet_MTases"/>
    <property type="match status" value="1"/>
</dbReference>
<dbReference type="Proteomes" id="UP000660262">
    <property type="component" value="Unassembled WGS sequence"/>
</dbReference>
<dbReference type="GO" id="GO:0032259">
    <property type="term" value="P:methylation"/>
    <property type="evidence" value="ECO:0007669"/>
    <property type="project" value="UniProtKB-KW"/>
</dbReference>
<comment type="caution">
    <text evidence="5">The sequence shown here is derived from an EMBL/GenBank/DDBJ whole genome shotgun (WGS) entry which is preliminary data.</text>
</comment>
<evidence type="ECO:0000256" key="3">
    <source>
        <dbReference type="ARBA" id="ARBA00022679"/>
    </source>
</evidence>
<keyword evidence="6" id="KW-1185">Reference proteome</keyword>
<dbReference type="EMBL" id="BNJQ01000008">
    <property type="protein sequence ID" value="GHP04847.1"/>
    <property type="molecule type" value="Genomic_DNA"/>
</dbReference>
<protein>
    <recommendedName>
        <fullName evidence="4">Methyltransferase domain-containing protein</fullName>
    </recommendedName>
</protein>
<name>A0A830HIG7_9CHLO</name>
<accession>A0A830HIG7</accession>
<dbReference type="OrthoDB" id="498642at2759"/>
<dbReference type="InterPro" id="IPR041698">
    <property type="entry name" value="Methyltransf_25"/>
</dbReference>
<reference evidence="5" key="1">
    <citation type="submission" date="2020-10" db="EMBL/GenBank/DDBJ databases">
        <title>Unveiling of a novel bifunctional photoreceptor, Dualchrome1, isolated from a cosmopolitan green alga.</title>
        <authorList>
            <person name="Suzuki S."/>
            <person name="Kawachi M."/>
        </authorList>
    </citation>
    <scope>NUCLEOTIDE SEQUENCE</scope>
    <source>
        <strain evidence="5">NIES 2893</strain>
    </source>
</reference>
<sequence>MAPMSRLSSYASVAYWDARYQQCALGARDEDGDHDPRRELTFDWLAMADDVLPYMQTTPADLADGNGRILEVGCGNSTLAQTLSDAGFRDILAVDFSETVVQMMDESKPPGSTVRYAVADCRDMRGVVGEDSCVAVVDKGLLDAVLNDFDQAVWWEKSASRRITRDNPEGSRDRGCPYDGETSRAEALKVVAEFARVLHDGAELLVVSYEPPSGRTWLFEEDGKVWQQTFEPEEDDAGNFVYRYRRKARTAVPTGLYEMD</sequence>